<comment type="caution">
    <text evidence="10">The sequence shown here is derived from an EMBL/GenBank/DDBJ whole genome shotgun (WGS) entry which is preliminary data.</text>
</comment>
<comment type="activity regulation">
    <text evidence="7">Uridylyltransferase (UTase) activity is inhibited by glutamine, while glutamine activates uridylyl-removing (UR) activity.</text>
</comment>
<dbReference type="InterPro" id="IPR010043">
    <property type="entry name" value="UTase/UR"/>
</dbReference>
<evidence type="ECO:0000256" key="6">
    <source>
        <dbReference type="ARBA" id="ARBA00023268"/>
    </source>
</evidence>
<dbReference type="NCBIfam" id="NF002837">
    <property type="entry name" value="PRK03059.1"/>
    <property type="match status" value="1"/>
</dbReference>
<dbReference type="PROSITE" id="PS51671">
    <property type="entry name" value="ACT"/>
    <property type="match status" value="2"/>
</dbReference>
<dbReference type="Pfam" id="PF01966">
    <property type="entry name" value="HD"/>
    <property type="match status" value="1"/>
</dbReference>
<keyword evidence="2 7" id="KW-0548">Nucleotidyltransferase</keyword>
<organism evidence="10 11">
    <name type="scientific">Candidatus Paenalcaligenes intestinipullorum</name>
    <dbReference type="NCBI Taxonomy" id="2838718"/>
    <lineage>
        <taxon>Bacteria</taxon>
        <taxon>Pseudomonadati</taxon>
        <taxon>Pseudomonadota</taxon>
        <taxon>Betaproteobacteria</taxon>
        <taxon>Burkholderiales</taxon>
        <taxon>Alcaligenaceae</taxon>
        <taxon>Paenalcaligenes</taxon>
    </lineage>
</organism>
<evidence type="ECO:0000313" key="11">
    <source>
        <dbReference type="Proteomes" id="UP000823889"/>
    </source>
</evidence>
<comment type="catalytic activity">
    <reaction evidence="7">
        <text>[protein-PII]-L-tyrosine + UTP = [protein-PII]-uridylyl-L-tyrosine + diphosphate</text>
        <dbReference type="Rhea" id="RHEA:13673"/>
        <dbReference type="Rhea" id="RHEA-COMP:12147"/>
        <dbReference type="Rhea" id="RHEA-COMP:12148"/>
        <dbReference type="ChEBI" id="CHEBI:33019"/>
        <dbReference type="ChEBI" id="CHEBI:46398"/>
        <dbReference type="ChEBI" id="CHEBI:46858"/>
        <dbReference type="ChEBI" id="CHEBI:90602"/>
        <dbReference type="EC" id="2.7.7.59"/>
    </reaction>
</comment>
<dbReference type="HAMAP" id="MF_00277">
    <property type="entry name" value="PII_uridylyl_transf"/>
    <property type="match status" value="1"/>
</dbReference>
<dbReference type="GO" id="GO:0008081">
    <property type="term" value="F:phosphoric diester hydrolase activity"/>
    <property type="evidence" value="ECO:0007669"/>
    <property type="project" value="UniProtKB-UniRule"/>
</dbReference>
<protein>
    <recommendedName>
        <fullName evidence="7">Bifunctional uridylyltransferase/uridylyl-removing enzyme</fullName>
        <shortName evidence="7">UTase/UR</shortName>
    </recommendedName>
    <alternativeName>
        <fullName evidence="7">Bifunctional [protein-PII] modification enzyme</fullName>
    </alternativeName>
    <alternativeName>
        <fullName evidence="7">Bifunctional nitrogen sensor protein</fullName>
    </alternativeName>
    <domain>
        <recommendedName>
            <fullName evidence="7">[Protein-PII] uridylyltransferase</fullName>
            <shortName evidence="7">PII uridylyltransferase</shortName>
            <shortName evidence="7">UTase</shortName>
            <ecNumber evidence="7">2.7.7.59</ecNumber>
        </recommendedName>
    </domain>
    <domain>
        <recommendedName>
            <fullName evidence="7">[Protein-PII]-UMP uridylyl-removing enzyme</fullName>
            <shortName evidence="7">UR</shortName>
            <ecNumber evidence="7">3.1.4.-</ecNumber>
        </recommendedName>
    </domain>
</protein>
<dbReference type="GO" id="GO:0006808">
    <property type="term" value="P:regulation of nitrogen utilization"/>
    <property type="evidence" value="ECO:0007669"/>
    <property type="project" value="UniProtKB-UniRule"/>
</dbReference>
<dbReference type="NCBIfam" id="TIGR01693">
    <property type="entry name" value="UTase_glnD"/>
    <property type="match status" value="1"/>
</dbReference>
<reference evidence="10" key="1">
    <citation type="journal article" date="2021" name="PeerJ">
        <title>Extensive microbial diversity within the chicken gut microbiome revealed by metagenomics and culture.</title>
        <authorList>
            <person name="Gilroy R."/>
            <person name="Ravi A."/>
            <person name="Getino M."/>
            <person name="Pursley I."/>
            <person name="Horton D.L."/>
            <person name="Alikhan N.F."/>
            <person name="Baker D."/>
            <person name="Gharbi K."/>
            <person name="Hall N."/>
            <person name="Watson M."/>
            <person name="Adriaenssens E.M."/>
            <person name="Foster-Nyarko E."/>
            <person name="Jarju S."/>
            <person name="Secka A."/>
            <person name="Antonio M."/>
            <person name="Oren A."/>
            <person name="Chaudhuri R.R."/>
            <person name="La Ragione R."/>
            <person name="Hildebrand F."/>
            <person name="Pallen M.J."/>
        </authorList>
    </citation>
    <scope>NUCLEOTIDE SEQUENCE</scope>
    <source>
        <strain evidence="10">9264</strain>
    </source>
</reference>
<evidence type="ECO:0000256" key="2">
    <source>
        <dbReference type="ARBA" id="ARBA00022695"/>
    </source>
</evidence>
<dbReference type="SUPFAM" id="SSF81301">
    <property type="entry name" value="Nucleotidyltransferase"/>
    <property type="match status" value="1"/>
</dbReference>
<dbReference type="SUPFAM" id="SSF81593">
    <property type="entry name" value="Nucleotidyltransferase substrate binding subunit/domain"/>
    <property type="match status" value="1"/>
</dbReference>
<dbReference type="AlphaFoldDB" id="A0A9D2U826"/>
<dbReference type="InterPro" id="IPR002934">
    <property type="entry name" value="Polymerase_NTP_transf_dom"/>
</dbReference>
<comment type="caution">
    <text evidence="7">Lacks conserved residue(s) required for the propagation of feature annotation.</text>
</comment>
<keyword evidence="4 7" id="KW-0378">Hydrolase</keyword>
<dbReference type="PROSITE" id="PS51831">
    <property type="entry name" value="HD"/>
    <property type="match status" value="1"/>
</dbReference>
<dbReference type="Gene3D" id="3.30.460.10">
    <property type="entry name" value="Beta Polymerase, domain 2"/>
    <property type="match status" value="1"/>
</dbReference>
<dbReference type="Proteomes" id="UP000823889">
    <property type="component" value="Unassembled WGS sequence"/>
</dbReference>
<dbReference type="SUPFAM" id="SSF109604">
    <property type="entry name" value="HD-domain/PDEase-like"/>
    <property type="match status" value="1"/>
</dbReference>
<dbReference type="InterPro" id="IPR043519">
    <property type="entry name" value="NT_sf"/>
</dbReference>
<dbReference type="InterPro" id="IPR002912">
    <property type="entry name" value="ACT_dom"/>
</dbReference>
<sequence length="849" mass="96424">MTLSTYLQSKAQATERYHADQRPERLLYRLSQAADRCCLDVLASCALPQGAAVVAVGGYGRQELYPESDVDVLIVLAHPPTEADTQRIQTLIAKLWDQGLKLSHAVRTVEQCLDEARLNIATQTALLELRHLFGEVNLTHSLQQRLQAALDPQAFFLAKRVEMQQRHRRYHDTPYALEPNCKESPGGLRDLQVLLWLANAAGLGHSWKDIAQSGLLTEAERRAVHRSALAFMGLRIELHLLTGRAEDRVLFDLQPKLAERYGFVDQSHRRASELLMQRYYWAARLVSQLNLILMQDLEERLFPAAAAAPQPIDDDFIILNNRLELLDTERLHAQPGLIFQCFLHLQAFPQLQGLSASTLRALWHGRRLIDAHFRAQPAHQALFIELFKAKRGIVQTLRLMTMLNILPRYLPAFRRVVGQMQHDLFHVYTVDQHTLMVIRNLRRFTMADYAEDHPLANQLAPSFDRYWVLYLAALFHDIGKGQGGNHSELGAQAAAQFCAQHPISPEDTELIVWLVRDHLQLSHVAQKKDIRNPEVIAAFTEALPSTRALTALYLLTVADIRGTSPTIWNSWKAKLLNDLYQISLRALGSNDYQTSTVLAQRKSVARSQLLQLGLTDSAIDNFWSVLDMDYFLRHDSEDIVWHTQHLYGALLHAHPIVESQELGRDATRQVLVYAPDRTELFMQICYYFDHFDLSIQDARIYTTAHGWALDSFIVLVPDSLQGVRSIASTLKTHFEAWLNDPPPLPEPLNAAAPHISRSARAKTFPITPSFSLEANANTGIWRLSVVTADRKGLLFQLAQLFSHYALNLRSAKIMTLGERVEDSFYFFGTQLDQPTCLRNFERELASILA</sequence>
<dbReference type="CDD" id="cd05401">
    <property type="entry name" value="NT_GlnE_GlnD_like"/>
    <property type="match status" value="1"/>
</dbReference>
<dbReference type="InterPro" id="IPR045865">
    <property type="entry name" value="ACT-like_dom_sf"/>
</dbReference>
<evidence type="ECO:0000313" key="10">
    <source>
        <dbReference type="EMBL" id="HJD44190.1"/>
    </source>
</evidence>
<dbReference type="PANTHER" id="PTHR47320">
    <property type="entry name" value="BIFUNCTIONAL URIDYLYLTRANSFERASE/URIDYLYL-REMOVING ENZYME"/>
    <property type="match status" value="1"/>
</dbReference>
<feature type="domain" description="HD" evidence="9">
    <location>
        <begin position="430"/>
        <end position="546"/>
    </location>
</feature>
<feature type="domain" description="ACT" evidence="8">
    <location>
        <begin position="782"/>
        <end position="849"/>
    </location>
</feature>
<keyword evidence="1 7" id="KW-0808">Transferase</keyword>
<dbReference type="InterPro" id="IPR003607">
    <property type="entry name" value="HD/PDEase_dom"/>
</dbReference>
<dbReference type="InterPro" id="IPR006674">
    <property type="entry name" value="HD_domain"/>
</dbReference>
<keyword evidence="6 7" id="KW-0511">Multifunctional enzyme</keyword>
<name>A0A9D2U826_9BURK</name>
<accession>A0A9D2U826</accession>
<dbReference type="InterPro" id="IPR013546">
    <property type="entry name" value="PII_UdlTrfase/GS_AdlTrfase"/>
</dbReference>
<evidence type="ECO:0000256" key="1">
    <source>
        <dbReference type="ARBA" id="ARBA00022679"/>
    </source>
</evidence>
<dbReference type="EC" id="2.7.7.59" evidence="7"/>
<comment type="cofactor">
    <cofactor evidence="7">
        <name>Mg(2+)</name>
        <dbReference type="ChEBI" id="CHEBI:18420"/>
    </cofactor>
</comment>
<dbReference type="EMBL" id="DWUQ01000082">
    <property type="protein sequence ID" value="HJD44190.1"/>
    <property type="molecule type" value="Genomic_DNA"/>
</dbReference>
<reference evidence="10" key="2">
    <citation type="submission" date="2021-04" db="EMBL/GenBank/DDBJ databases">
        <authorList>
            <person name="Gilroy R."/>
        </authorList>
    </citation>
    <scope>NUCLEOTIDE SEQUENCE</scope>
    <source>
        <strain evidence="10">9264</strain>
    </source>
</reference>
<dbReference type="SMART" id="SM00471">
    <property type="entry name" value="HDc"/>
    <property type="match status" value="1"/>
</dbReference>
<dbReference type="SUPFAM" id="SSF55021">
    <property type="entry name" value="ACT-like"/>
    <property type="match status" value="2"/>
</dbReference>
<keyword evidence="3" id="KW-0677">Repeat</keyword>
<dbReference type="PIRSF" id="PIRSF006288">
    <property type="entry name" value="PII_uridyltransf"/>
    <property type="match status" value="1"/>
</dbReference>
<evidence type="ECO:0000256" key="5">
    <source>
        <dbReference type="ARBA" id="ARBA00022842"/>
    </source>
</evidence>
<dbReference type="Gene3D" id="1.10.3090.10">
    <property type="entry name" value="cca-adding enzyme, domain 2"/>
    <property type="match status" value="1"/>
</dbReference>
<feature type="region of interest" description="Uridylyltransferase" evidence="7">
    <location>
        <begin position="1"/>
        <end position="311"/>
    </location>
</feature>
<comment type="domain">
    <text evidence="7">Has four distinct domains: an N-terminal nucleotidyltransferase (NT) domain responsible for UTase activity, a central HD domain that encodes UR activity, and two C-terminal ACT domains that seem to have a role in glutamine sensing.</text>
</comment>
<dbReference type="Pfam" id="PF08335">
    <property type="entry name" value="GlnD_UR_UTase"/>
    <property type="match status" value="1"/>
</dbReference>
<evidence type="ECO:0000259" key="8">
    <source>
        <dbReference type="PROSITE" id="PS51671"/>
    </source>
</evidence>
<comment type="catalytic activity">
    <reaction evidence="7">
        <text>[protein-PII]-uridylyl-L-tyrosine + H2O = [protein-PII]-L-tyrosine + UMP + H(+)</text>
        <dbReference type="Rhea" id="RHEA:48600"/>
        <dbReference type="Rhea" id="RHEA-COMP:12147"/>
        <dbReference type="Rhea" id="RHEA-COMP:12148"/>
        <dbReference type="ChEBI" id="CHEBI:15377"/>
        <dbReference type="ChEBI" id="CHEBI:15378"/>
        <dbReference type="ChEBI" id="CHEBI:46858"/>
        <dbReference type="ChEBI" id="CHEBI:57865"/>
        <dbReference type="ChEBI" id="CHEBI:90602"/>
    </reaction>
</comment>
<dbReference type="EC" id="3.1.4.-" evidence="7"/>
<dbReference type="GO" id="GO:0008773">
    <property type="term" value="F:[protein-PII] uridylyltransferase activity"/>
    <property type="evidence" value="ECO:0007669"/>
    <property type="project" value="UniProtKB-UniRule"/>
</dbReference>
<evidence type="ECO:0000256" key="4">
    <source>
        <dbReference type="ARBA" id="ARBA00022801"/>
    </source>
</evidence>
<gene>
    <name evidence="7" type="primary">glnD</name>
    <name evidence="10" type="ORF">H9906_04075</name>
</gene>
<dbReference type="CDD" id="cd00077">
    <property type="entry name" value="HDc"/>
    <property type="match status" value="1"/>
</dbReference>
<dbReference type="PANTHER" id="PTHR47320:SF1">
    <property type="entry name" value="BIFUNCTIONAL URIDYLYLTRANSFERASE_URIDYLYL-REMOVING ENZYME"/>
    <property type="match status" value="1"/>
</dbReference>
<comment type="similarity">
    <text evidence="7">Belongs to the GlnD family.</text>
</comment>
<feature type="domain" description="ACT" evidence="8">
    <location>
        <begin position="669"/>
        <end position="746"/>
    </location>
</feature>
<keyword evidence="5 7" id="KW-0460">Magnesium</keyword>
<dbReference type="CDD" id="cd04900">
    <property type="entry name" value="ACT_UUR-like_1"/>
    <property type="match status" value="1"/>
</dbReference>
<evidence type="ECO:0000256" key="3">
    <source>
        <dbReference type="ARBA" id="ARBA00022737"/>
    </source>
</evidence>
<evidence type="ECO:0000256" key="7">
    <source>
        <dbReference type="HAMAP-Rule" id="MF_00277"/>
    </source>
</evidence>
<evidence type="ECO:0000259" key="9">
    <source>
        <dbReference type="PROSITE" id="PS51831"/>
    </source>
</evidence>
<comment type="function">
    <text evidence="7">Modifies, by uridylylation and deuridylylation, the PII regulatory proteins (GlnB and homologs), in response to the nitrogen status of the cell that GlnD senses through the glutamine level. Under low glutamine levels, catalyzes the conversion of the PII proteins and UTP to PII-UMP and PPi, while under higher glutamine levels, GlnD hydrolyzes PII-UMP to PII and UMP (deuridylylation). Thus, controls uridylylation state and activity of the PII proteins, and plays an important role in the regulation of nitrogen metabolism.</text>
</comment>
<proteinExistence type="inferred from homology"/>
<dbReference type="Pfam" id="PF01909">
    <property type="entry name" value="NTP_transf_2"/>
    <property type="match status" value="1"/>
</dbReference>